<keyword evidence="3" id="KW-1185">Reference proteome</keyword>
<feature type="region of interest" description="Disordered" evidence="1">
    <location>
        <begin position="124"/>
        <end position="227"/>
    </location>
</feature>
<evidence type="ECO:0000256" key="1">
    <source>
        <dbReference type="SAM" id="MobiDB-lite"/>
    </source>
</evidence>
<organism evidence="2 3">
    <name type="scientific">Paramarasmius palmivorus</name>
    <dbReference type="NCBI Taxonomy" id="297713"/>
    <lineage>
        <taxon>Eukaryota</taxon>
        <taxon>Fungi</taxon>
        <taxon>Dikarya</taxon>
        <taxon>Basidiomycota</taxon>
        <taxon>Agaricomycotina</taxon>
        <taxon>Agaricomycetes</taxon>
        <taxon>Agaricomycetidae</taxon>
        <taxon>Agaricales</taxon>
        <taxon>Marasmiineae</taxon>
        <taxon>Marasmiaceae</taxon>
        <taxon>Paramarasmius</taxon>
    </lineage>
</organism>
<protein>
    <submittedName>
        <fullName evidence="2">Uncharacterized protein</fullName>
    </submittedName>
</protein>
<dbReference type="AlphaFoldDB" id="A0AAW0D2M2"/>
<reference evidence="2 3" key="1">
    <citation type="submission" date="2024-01" db="EMBL/GenBank/DDBJ databases">
        <title>A draft genome for a cacao thread blight-causing isolate of Paramarasmius palmivorus.</title>
        <authorList>
            <person name="Baruah I.K."/>
            <person name="Bukari Y."/>
            <person name="Amoako-Attah I."/>
            <person name="Meinhardt L.W."/>
            <person name="Bailey B.A."/>
            <person name="Cohen S.P."/>
        </authorList>
    </citation>
    <scope>NUCLEOTIDE SEQUENCE [LARGE SCALE GENOMIC DNA]</scope>
    <source>
        <strain evidence="2 3">GH-12</strain>
    </source>
</reference>
<sequence>MPESIPPTPKSLSNLNVGDSSSSSQPAARPRTITPPPCGQPRNVKAESSLGSFSSESSNVPTPPCAQPRTSTTSVTANMSPPLTASEGYLMVVRYNARGVPEWVPNNSSRQKRRFQASLLAASLPSTASATSPTPTLSPTPSNTMSDIIQGAPSKHRKLDCNSASETSSRILVPVAGPSSSSYTVPVTLALEQPEGEDQATSPPRLPSSPVEISSPHLLIPREASVP</sequence>
<feature type="compositionally biased region" description="Low complexity" evidence="1">
    <location>
        <begin position="124"/>
        <end position="142"/>
    </location>
</feature>
<comment type="caution">
    <text evidence="2">The sequence shown here is derived from an EMBL/GenBank/DDBJ whole genome shotgun (WGS) entry which is preliminary data.</text>
</comment>
<feature type="compositionally biased region" description="Low complexity" evidence="1">
    <location>
        <begin position="48"/>
        <end position="58"/>
    </location>
</feature>
<feature type="compositionally biased region" description="Low complexity" evidence="1">
    <location>
        <begin position="11"/>
        <end position="32"/>
    </location>
</feature>
<evidence type="ECO:0000313" key="3">
    <source>
        <dbReference type="Proteomes" id="UP001383192"/>
    </source>
</evidence>
<evidence type="ECO:0000313" key="2">
    <source>
        <dbReference type="EMBL" id="KAK7045903.1"/>
    </source>
</evidence>
<feature type="region of interest" description="Disordered" evidence="1">
    <location>
        <begin position="1"/>
        <end position="83"/>
    </location>
</feature>
<feature type="compositionally biased region" description="Polar residues" evidence="1">
    <location>
        <begin position="68"/>
        <end position="83"/>
    </location>
</feature>
<accession>A0AAW0D2M2</accession>
<proteinExistence type="predicted"/>
<gene>
    <name evidence="2" type="ORF">VNI00_007334</name>
</gene>
<dbReference type="EMBL" id="JAYKXP010000023">
    <property type="protein sequence ID" value="KAK7045903.1"/>
    <property type="molecule type" value="Genomic_DNA"/>
</dbReference>
<dbReference type="Proteomes" id="UP001383192">
    <property type="component" value="Unassembled WGS sequence"/>
</dbReference>
<name>A0AAW0D2M2_9AGAR</name>